<dbReference type="Pfam" id="PF13673">
    <property type="entry name" value="Acetyltransf_10"/>
    <property type="match status" value="1"/>
</dbReference>
<dbReference type="Gene3D" id="3.40.630.30">
    <property type="match status" value="1"/>
</dbReference>
<proteinExistence type="predicted"/>
<sequence>MQILHTTKLDSQVYQDALAIRKAVFVQEQHVSLADEIDQNEAQACHFVGYLAQHPIATARLLPINPTTYHIQRVAIIRSQRGNHFGRQLFQALENYARRQKHFHLTLNAQDQAIGFYQRLGFHVTQRPGFMDAGIPHHEMQKQLV</sequence>
<dbReference type="GO" id="GO:0004343">
    <property type="term" value="F:glucosamine 6-phosphate N-acetyltransferase activity"/>
    <property type="evidence" value="ECO:0007669"/>
    <property type="project" value="TreeGrafter"/>
</dbReference>
<keyword evidence="2" id="KW-0808">Transferase</keyword>
<organism evidence="2 3">
    <name type="scientific">Loigolactobacillus rennini DSM 20253</name>
    <dbReference type="NCBI Taxonomy" id="1423796"/>
    <lineage>
        <taxon>Bacteria</taxon>
        <taxon>Bacillati</taxon>
        <taxon>Bacillota</taxon>
        <taxon>Bacilli</taxon>
        <taxon>Lactobacillales</taxon>
        <taxon>Lactobacillaceae</taxon>
        <taxon>Loigolactobacillus</taxon>
    </lineage>
</organism>
<dbReference type="RefSeq" id="WP_057874391.1">
    <property type="nucleotide sequence ID" value="NZ_AYYI01000063.1"/>
</dbReference>
<dbReference type="InterPro" id="IPR000182">
    <property type="entry name" value="GNAT_dom"/>
</dbReference>
<name>A0A0R2CVW8_9LACO</name>
<feature type="domain" description="N-acetyltransferase" evidence="1">
    <location>
        <begin position="4"/>
        <end position="145"/>
    </location>
</feature>
<dbReference type="Proteomes" id="UP000051638">
    <property type="component" value="Unassembled WGS sequence"/>
</dbReference>
<dbReference type="EMBL" id="AYYI01000063">
    <property type="protein sequence ID" value="KRM95680.1"/>
    <property type="molecule type" value="Genomic_DNA"/>
</dbReference>
<dbReference type="PROSITE" id="PS51186">
    <property type="entry name" value="GNAT"/>
    <property type="match status" value="1"/>
</dbReference>
<dbReference type="OrthoDB" id="9796171at2"/>
<protein>
    <submittedName>
        <fullName evidence="2">GNAT family acetyltransferase</fullName>
    </submittedName>
</protein>
<dbReference type="STRING" id="1423796.FC24_GL002052"/>
<dbReference type="PANTHER" id="PTHR13355">
    <property type="entry name" value="GLUCOSAMINE 6-PHOSPHATE N-ACETYLTRANSFERASE"/>
    <property type="match status" value="1"/>
</dbReference>
<dbReference type="SUPFAM" id="SSF55729">
    <property type="entry name" value="Acyl-CoA N-acyltransferases (Nat)"/>
    <property type="match status" value="1"/>
</dbReference>
<dbReference type="PANTHER" id="PTHR13355:SF11">
    <property type="entry name" value="GLUCOSAMINE 6-PHOSPHATE N-ACETYLTRANSFERASE"/>
    <property type="match status" value="1"/>
</dbReference>
<dbReference type="InterPro" id="IPR039143">
    <property type="entry name" value="GNPNAT1-like"/>
</dbReference>
<keyword evidence="3" id="KW-1185">Reference proteome</keyword>
<dbReference type="PATRIC" id="fig|1423796.3.peg.2081"/>
<comment type="caution">
    <text evidence="2">The sequence shown here is derived from an EMBL/GenBank/DDBJ whole genome shotgun (WGS) entry which is preliminary data.</text>
</comment>
<accession>A0A0R2CVW8</accession>
<dbReference type="InterPro" id="IPR016181">
    <property type="entry name" value="Acyl_CoA_acyltransferase"/>
</dbReference>
<reference evidence="2 3" key="1">
    <citation type="journal article" date="2015" name="Genome Announc.">
        <title>Expanding the biotechnology potential of lactobacilli through comparative genomics of 213 strains and associated genera.</title>
        <authorList>
            <person name="Sun Z."/>
            <person name="Harris H.M."/>
            <person name="McCann A."/>
            <person name="Guo C."/>
            <person name="Argimon S."/>
            <person name="Zhang W."/>
            <person name="Yang X."/>
            <person name="Jeffery I.B."/>
            <person name="Cooney J.C."/>
            <person name="Kagawa T.F."/>
            <person name="Liu W."/>
            <person name="Song Y."/>
            <person name="Salvetti E."/>
            <person name="Wrobel A."/>
            <person name="Rasinkangas P."/>
            <person name="Parkhill J."/>
            <person name="Rea M.C."/>
            <person name="O'Sullivan O."/>
            <person name="Ritari J."/>
            <person name="Douillard F.P."/>
            <person name="Paul Ross R."/>
            <person name="Yang R."/>
            <person name="Briner A.E."/>
            <person name="Felis G.E."/>
            <person name="de Vos W.M."/>
            <person name="Barrangou R."/>
            <person name="Klaenhammer T.R."/>
            <person name="Caufield P.W."/>
            <person name="Cui Y."/>
            <person name="Zhang H."/>
            <person name="O'Toole P.W."/>
        </authorList>
    </citation>
    <scope>NUCLEOTIDE SEQUENCE [LARGE SCALE GENOMIC DNA]</scope>
    <source>
        <strain evidence="2 3">DSM 20253</strain>
    </source>
</reference>
<evidence type="ECO:0000313" key="2">
    <source>
        <dbReference type="EMBL" id="KRM95680.1"/>
    </source>
</evidence>
<dbReference type="AlphaFoldDB" id="A0A0R2CVW8"/>
<dbReference type="CDD" id="cd04301">
    <property type="entry name" value="NAT_SF"/>
    <property type="match status" value="1"/>
</dbReference>
<evidence type="ECO:0000313" key="3">
    <source>
        <dbReference type="Proteomes" id="UP000051638"/>
    </source>
</evidence>
<evidence type="ECO:0000259" key="1">
    <source>
        <dbReference type="PROSITE" id="PS51186"/>
    </source>
</evidence>
<gene>
    <name evidence="2" type="ORF">FC24_GL002052</name>
</gene>